<dbReference type="GeneID" id="17323026"/>
<reference evidence="2" key="1">
    <citation type="journal article" date="2013" name="Proc. Natl. Acad. Sci. U.S.A.">
        <title>Genome structure and metabolic features in the red seaweed Chondrus crispus shed light on evolution of the Archaeplastida.</title>
        <authorList>
            <person name="Collen J."/>
            <person name="Porcel B."/>
            <person name="Carre W."/>
            <person name="Ball S.G."/>
            <person name="Chaparro C."/>
            <person name="Tonon T."/>
            <person name="Barbeyron T."/>
            <person name="Michel G."/>
            <person name="Noel B."/>
            <person name="Valentin K."/>
            <person name="Elias M."/>
            <person name="Artiguenave F."/>
            <person name="Arun A."/>
            <person name="Aury J.M."/>
            <person name="Barbosa-Neto J.F."/>
            <person name="Bothwell J.H."/>
            <person name="Bouget F.Y."/>
            <person name="Brillet L."/>
            <person name="Cabello-Hurtado F."/>
            <person name="Capella-Gutierrez S."/>
            <person name="Charrier B."/>
            <person name="Cladiere L."/>
            <person name="Cock J.M."/>
            <person name="Coelho S.M."/>
            <person name="Colleoni C."/>
            <person name="Czjzek M."/>
            <person name="Da Silva C."/>
            <person name="Delage L."/>
            <person name="Denoeud F."/>
            <person name="Deschamps P."/>
            <person name="Dittami S.M."/>
            <person name="Gabaldon T."/>
            <person name="Gachon C.M."/>
            <person name="Groisillier A."/>
            <person name="Herve C."/>
            <person name="Jabbari K."/>
            <person name="Katinka M."/>
            <person name="Kloareg B."/>
            <person name="Kowalczyk N."/>
            <person name="Labadie K."/>
            <person name="Leblanc C."/>
            <person name="Lopez P.J."/>
            <person name="McLachlan D.H."/>
            <person name="Meslet-Cladiere L."/>
            <person name="Moustafa A."/>
            <person name="Nehr Z."/>
            <person name="Nyvall Collen P."/>
            <person name="Panaud O."/>
            <person name="Partensky F."/>
            <person name="Poulain J."/>
            <person name="Rensing S.A."/>
            <person name="Rousvoal S."/>
            <person name="Samson G."/>
            <person name="Symeonidi A."/>
            <person name="Weissenbach J."/>
            <person name="Zambounis A."/>
            <person name="Wincker P."/>
            <person name="Boyen C."/>
        </authorList>
    </citation>
    <scope>NUCLEOTIDE SEQUENCE [LARGE SCALE GENOMIC DNA]</scope>
    <source>
        <strain evidence="2">cv. Stackhouse</strain>
    </source>
</reference>
<dbReference type="AlphaFoldDB" id="R7QCL8"/>
<dbReference type="KEGG" id="ccp:CHC_T00003993001"/>
<dbReference type="Gramene" id="CDF35488">
    <property type="protein sequence ID" value="CDF35488"/>
    <property type="gene ID" value="CHC_T00003993001"/>
</dbReference>
<sequence>MISRRRLTRASACSSGYCVPANQRCFTAGRRSKKNSPLGYVRASSEMAR</sequence>
<accession>R7QCL8</accession>
<gene>
    <name evidence="1" type="ORF">CHC_T00003993001</name>
</gene>
<dbReference type="RefSeq" id="XP_005715307.1">
    <property type="nucleotide sequence ID" value="XM_005715250.1"/>
</dbReference>
<protein>
    <submittedName>
        <fullName evidence="1">Uncharacterized protein</fullName>
    </submittedName>
</protein>
<name>R7QCL8_CHOCR</name>
<dbReference type="Proteomes" id="UP000012073">
    <property type="component" value="Unassembled WGS sequence"/>
</dbReference>
<keyword evidence="2" id="KW-1185">Reference proteome</keyword>
<evidence type="ECO:0000313" key="2">
    <source>
        <dbReference type="Proteomes" id="UP000012073"/>
    </source>
</evidence>
<organism evidence="1 2">
    <name type="scientific">Chondrus crispus</name>
    <name type="common">Carrageen Irish moss</name>
    <name type="synonym">Polymorpha crispa</name>
    <dbReference type="NCBI Taxonomy" id="2769"/>
    <lineage>
        <taxon>Eukaryota</taxon>
        <taxon>Rhodophyta</taxon>
        <taxon>Florideophyceae</taxon>
        <taxon>Rhodymeniophycidae</taxon>
        <taxon>Gigartinales</taxon>
        <taxon>Gigartinaceae</taxon>
        <taxon>Chondrus</taxon>
    </lineage>
</organism>
<evidence type="ECO:0000313" key="1">
    <source>
        <dbReference type="EMBL" id="CDF35488.1"/>
    </source>
</evidence>
<proteinExistence type="predicted"/>
<dbReference type="EMBL" id="HG001732">
    <property type="protein sequence ID" value="CDF35488.1"/>
    <property type="molecule type" value="Genomic_DNA"/>
</dbReference>